<accession>A0A8X6W4I9</accession>
<dbReference type="GO" id="GO:0071897">
    <property type="term" value="P:DNA biosynthetic process"/>
    <property type="evidence" value="ECO:0007669"/>
    <property type="project" value="UniProtKB-ARBA"/>
</dbReference>
<feature type="domain" description="Reverse transcriptase" evidence="1">
    <location>
        <begin position="114"/>
        <end position="294"/>
    </location>
</feature>
<dbReference type="AlphaFoldDB" id="A0A8X6W4I9"/>
<gene>
    <name evidence="2" type="primary">pol</name>
    <name evidence="2" type="ORF">TNCV_243041</name>
</gene>
<protein>
    <submittedName>
        <fullName evidence="2">Retrovirus-related Pol polyprotein from transposon 297</fullName>
    </submittedName>
</protein>
<dbReference type="Gene3D" id="3.30.70.270">
    <property type="match status" value="1"/>
</dbReference>
<dbReference type="CDD" id="cd01647">
    <property type="entry name" value="RT_LTR"/>
    <property type="match status" value="1"/>
</dbReference>
<comment type="caution">
    <text evidence="2">The sequence shown here is derived from an EMBL/GenBank/DDBJ whole genome shotgun (WGS) entry which is preliminary data.</text>
</comment>
<dbReference type="InterPro" id="IPR043502">
    <property type="entry name" value="DNA/RNA_pol_sf"/>
</dbReference>
<evidence type="ECO:0000259" key="1">
    <source>
        <dbReference type="PROSITE" id="PS50878"/>
    </source>
</evidence>
<dbReference type="CDD" id="cd00303">
    <property type="entry name" value="retropepsin_like"/>
    <property type="match status" value="1"/>
</dbReference>
<sequence length="368" mass="42371">MIVQINNISCRVVVDAGANVSIIREDFVKNSKVKIIWMPPCVSLQTVTGNKIHVHMGLPLVSNISDKTRTIQEREVIAACAPVTCVDQRCYSQDLSSYDLVKDLLQDTDLDEKQRDASEEPLSSPWTSPTVFVKTKDDSTRFSVDCRRLNNVSKMDIYSLPRIDDTLDTLTDDTWFPTLDLKSGYWQVEIHPEDKWMTFFTTPQGLWQFKIMPFGLCDSPATFKRLMETVLGEFSYEACLVYLDDIIIVERSFKVHLNNIRRVVQKLKETNLKLSLSKCHLFRREVTSLVHIILAESVQTDPDKILAVKDWNCPTDVPQLRSFLDLCTRSPDAPLVPEEYVEKLQARMEEMRYLARYRFGMASEKKKA</sequence>
<dbReference type="InterPro" id="IPR043128">
    <property type="entry name" value="Rev_trsase/Diguanyl_cyclase"/>
</dbReference>
<dbReference type="Pfam" id="PF00078">
    <property type="entry name" value="RVT_1"/>
    <property type="match status" value="1"/>
</dbReference>
<keyword evidence="3" id="KW-1185">Reference proteome</keyword>
<dbReference type="InterPro" id="IPR000477">
    <property type="entry name" value="RT_dom"/>
</dbReference>
<dbReference type="Gene3D" id="3.10.10.10">
    <property type="entry name" value="HIV Type 1 Reverse Transcriptase, subunit A, domain 1"/>
    <property type="match status" value="1"/>
</dbReference>
<proteinExistence type="predicted"/>
<dbReference type="EMBL" id="BMAU01021381">
    <property type="protein sequence ID" value="GFY27839.1"/>
    <property type="molecule type" value="Genomic_DNA"/>
</dbReference>
<evidence type="ECO:0000313" key="2">
    <source>
        <dbReference type="EMBL" id="GFY27839.1"/>
    </source>
</evidence>
<reference evidence="2" key="1">
    <citation type="submission" date="2020-08" db="EMBL/GenBank/DDBJ databases">
        <title>Multicomponent nature underlies the extraordinary mechanical properties of spider dragline silk.</title>
        <authorList>
            <person name="Kono N."/>
            <person name="Nakamura H."/>
            <person name="Mori M."/>
            <person name="Yoshida Y."/>
            <person name="Ohtoshi R."/>
            <person name="Malay A.D."/>
            <person name="Moran D.A.P."/>
            <person name="Tomita M."/>
            <person name="Numata K."/>
            <person name="Arakawa K."/>
        </authorList>
    </citation>
    <scope>NUCLEOTIDE SEQUENCE</scope>
</reference>
<dbReference type="PROSITE" id="PS50878">
    <property type="entry name" value="RT_POL"/>
    <property type="match status" value="1"/>
</dbReference>
<dbReference type="InterPro" id="IPR053134">
    <property type="entry name" value="RNA-dir_DNA_polymerase"/>
</dbReference>
<evidence type="ECO:0000313" key="3">
    <source>
        <dbReference type="Proteomes" id="UP000887159"/>
    </source>
</evidence>
<dbReference type="PANTHER" id="PTHR24559">
    <property type="entry name" value="TRANSPOSON TY3-I GAG-POL POLYPROTEIN"/>
    <property type="match status" value="1"/>
</dbReference>
<dbReference type="Proteomes" id="UP000887159">
    <property type="component" value="Unassembled WGS sequence"/>
</dbReference>
<organism evidence="2 3">
    <name type="scientific">Trichonephila clavipes</name>
    <name type="common">Golden silk orbweaver</name>
    <name type="synonym">Nephila clavipes</name>
    <dbReference type="NCBI Taxonomy" id="2585209"/>
    <lineage>
        <taxon>Eukaryota</taxon>
        <taxon>Metazoa</taxon>
        <taxon>Ecdysozoa</taxon>
        <taxon>Arthropoda</taxon>
        <taxon>Chelicerata</taxon>
        <taxon>Arachnida</taxon>
        <taxon>Araneae</taxon>
        <taxon>Araneomorphae</taxon>
        <taxon>Entelegynae</taxon>
        <taxon>Araneoidea</taxon>
        <taxon>Nephilidae</taxon>
        <taxon>Trichonephila</taxon>
    </lineage>
</organism>
<dbReference type="SUPFAM" id="SSF56672">
    <property type="entry name" value="DNA/RNA polymerases"/>
    <property type="match status" value="1"/>
</dbReference>
<name>A0A8X6W4I9_TRICX</name>
<dbReference type="PANTHER" id="PTHR24559:SF435">
    <property type="entry name" value="RIBONUCLEASE H"/>
    <property type="match status" value="1"/>
</dbReference>